<keyword evidence="2" id="KW-0479">Metal-binding</keyword>
<gene>
    <name evidence="8" type="ORF">P154DRAFT_622046</name>
</gene>
<dbReference type="EMBL" id="ML977607">
    <property type="protein sequence ID" value="KAF1998069.1"/>
    <property type="molecule type" value="Genomic_DNA"/>
</dbReference>
<dbReference type="GO" id="GO:0004656">
    <property type="term" value="F:procollagen-proline 4-dioxygenase activity"/>
    <property type="evidence" value="ECO:0007669"/>
    <property type="project" value="TreeGrafter"/>
</dbReference>
<comment type="cofactor">
    <cofactor evidence="1">
        <name>L-ascorbate</name>
        <dbReference type="ChEBI" id="CHEBI:38290"/>
    </cofactor>
</comment>
<dbReference type="FunFam" id="2.60.120.620:FF:000027">
    <property type="entry name" value="Oxidoreductase, 2OG-Fe(II) oxygenase family family"/>
    <property type="match status" value="1"/>
</dbReference>
<keyword evidence="6" id="KW-0812">Transmembrane</keyword>
<dbReference type="InterPro" id="IPR044862">
    <property type="entry name" value="Pro_4_hyd_alph_FE2OG_OXY"/>
</dbReference>
<evidence type="ECO:0000256" key="6">
    <source>
        <dbReference type="SAM" id="Phobius"/>
    </source>
</evidence>
<dbReference type="AlphaFoldDB" id="A0A6A5WBB1"/>
<feature type="domain" description="Prolyl 4-hydroxylase alpha subunit" evidence="7">
    <location>
        <begin position="79"/>
        <end position="277"/>
    </location>
</feature>
<evidence type="ECO:0000256" key="4">
    <source>
        <dbReference type="ARBA" id="ARBA00023002"/>
    </source>
</evidence>
<keyword evidence="3" id="KW-0223">Dioxygenase</keyword>
<evidence type="ECO:0000256" key="2">
    <source>
        <dbReference type="ARBA" id="ARBA00022723"/>
    </source>
</evidence>
<keyword evidence="4" id="KW-0560">Oxidoreductase</keyword>
<evidence type="ECO:0000259" key="7">
    <source>
        <dbReference type="SMART" id="SM00702"/>
    </source>
</evidence>
<dbReference type="PANTHER" id="PTHR10869">
    <property type="entry name" value="PROLYL 4-HYDROXYLASE ALPHA SUBUNIT"/>
    <property type="match status" value="1"/>
</dbReference>
<sequence>MAPSVASVLQYTALAVLAYVLAGAPFLAVFTGSTAKLGGRSERKKEVHSFDRGEGLVVPERNLSCKKHTYNTHVFSRDPLVVYIEGFLSDEEASHVVEMSEKKFEPSTVWTGGREHLDPTVRKSEKAQLDRDEIVKCIEERARTFQGWRPFVFIEKLWSQRYTKSGHYRHHYDWSSSTGTSGRISSFMVYLEANCIGGGTNFPRLARREGAWCRFVECGEEGEEEEGKYEGVTFKPIKGNAVYWENLRSDGSGYEESWHAGLPVKSGTKIGLNIWSWYQEGYVPAELEKQNTAEM</sequence>
<dbReference type="Proteomes" id="UP000799779">
    <property type="component" value="Unassembled WGS sequence"/>
</dbReference>
<dbReference type="GO" id="GO:0005783">
    <property type="term" value="C:endoplasmic reticulum"/>
    <property type="evidence" value="ECO:0007669"/>
    <property type="project" value="TreeGrafter"/>
</dbReference>
<organism evidence="8 9">
    <name type="scientific">Amniculicola lignicola CBS 123094</name>
    <dbReference type="NCBI Taxonomy" id="1392246"/>
    <lineage>
        <taxon>Eukaryota</taxon>
        <taxon>Fungi</taxon>
        <taxon>Dikarya</taxon>
        <taxon>Ascomycota</taxon>
        <taxon>Pezizomycotina</taxon>
        <taxon>Dothideomycetes</taxon>
        <taxon>Pleosporomycetidae</taxon>
        <taxon>Pleosporales</taxon>
        <taxon>Amniculicolaceae</taxon>
        <taxon>Amniculicola</taxon>
    </lineage>
</organism>
<keyword evidence="6" id="KW-0472">Membrane</keyword>
<dbReference type="SMART" id="SM00702">
    <property type="entry name" value="P4Hc"/>
    <property type="match status" value="1"/>
</dbReference>
<evidence type="ECO:0000256" key="5">
    <source>
        <dbReference type="ARBA" id="ARBA00023004"/>
    </source>
</evidence>
<dbReference type="OrthoDB" id="420380at2759"/>
<dbReference type="PANTHER" id="PTHR10869:SF246">
    <property type="entry name" value="TRANSMEMBRANE PROLYL 4-HYDROXYLASE"/>
    <property type="match status" value="1"/>
</dbReference>
<accession>A0A6A5WBB1</accession>
<evidence type="ECO:0000256" key="3">
    <source>
        <dbReference type="ARBA" id="ARBA00022964"/>
    </source>
</evidence>
<dbReference type="InterPro" id="IPR045054">
    <property type="entry name" value="P4HA-like"/>
</dbReference>
<dbReference type="Pfam" id="PF13640">
    <property type="entry name" value="2OG-FeII_Oxy_3"/>
    <property type="match status" value="1"/>
</dbReference>
<evidence type="ECO:0000256" key="1">
    <source>
        <dbReference type="ARBA" id="ARBA00001961"/>
    </source>
</evidence>
<keyword evidence="9" id="KW-1185">Reference proteome</keyword>
<reference evidence="8" key="1">
    <citation type="journal article" date="2020" name="Stud. Mycol.">
        <title>101 Dothideomycetes genomes: a test case for predicting lifestyles and emergence of pathogens.</title>
        <authorList>
            <person name="Haridas S."/>
            <person name="Albert R."/>
            <person name="Binder M."/>
            <person name="Bloem J."/>
            <person name="Labutti K."/>
            <person name="Salamov A."/>
            <person name="Andreopoulos B."/>
            <person name="Baker S."/>
            <person name="Barry K."/>
            <person name="Bills G."/>
            <person name="Bluhm B."/>
            <person name="Cannon C."/>
            <person name="Castanera R."/>
            <person name="Culley D."/>
            <person name="Daum C."/>
            <person name="Ezra D."/>
            <person name="Gonzalez J."/>
            <person name="Henrissat B."/>
            <person name="Kuo A."/>
            <person name="Liang C."/>
            <person name="Lipzen A."/>
            <person name="Lutzoni F."/>
            <person name="Magnuson J."/>
            <person name="Mondo S."/>
            <person name="Nolan M."/>
            <person name="Ohm R."/>
            <person name="Pangilinan J."/>
            <person name="Park H.-J."/>
            <person name="Ramirez L."/>
            <person name="Alfaro M."/>
            <person name="Sun H."/>
            <person name="Tritt A."/>
            <person name="Yoshinaga Y."/>
            <person name="Zwiers L.-H."/>
            <person name="Turgeon B."/>
            <person name="Goodwin S."/>
            <person name="Spatafora J."/>
            <person name="Crous P."/>
            <person name="Grigoriev I."/>
        </authorList>
    </citation>
    <scope>NUCLEOTIDE SEQUENCE</scope>
    <source>
        <strain evidence="8">CBS 123094</strain>
    </source>
</reference>
<dbReference type="InterPro" id="IPR006620">
    <property type="entry name" value="Pro_4_hyd_alph"/>
</dbReference>
<dbReference type="Gene3D" id="2.60.120.620">
    <property type="entry name" value="q2cbj1_9rhob like domain"/>
    <property type="match status" value="1"/>
</dbReference>
<keyword evidence="6" id="KW-1133">Transmembrane helix</keyword>
<evidence type="ECO:0000313" key="8">
    <source>
        <dbReference type="EMBL" id="KAF1998069.1"/>
    </source>
</evidence>
<evidence type="ECO:0000313" key="9">
    <source>
        <dbReference type="Proteomes" id="UP000799779"/>
    </source>
</evidence>
<keyword evidence="5" id="KW-0408">Iron</keyword>
<name>A0A6A5WBB1_9PLEO</name>
<proteinExistence type="predicted"/>
<dbReference type="GO" id="GO:0031418">
    <property type="term" value="F:L-ascorbic acid binding"/>
    <property type="evidence" value="ECO:0007669"/>
    <property type="project" value="InterPro"/>
</dbReference>
<protein>
    <recommendedName>
        <fullName evidence="7">Prolyl 4-hydroxylase alpha subunit domain-containing protein</fullName>
    </recommendedName>
</protein>
<dbReference type="GO" id="GO:0005506">
    <property type="term" value="F:iron ion binding"/>
    <property type="evidence" value="ECO:0007669"/>
    <property type="project" value="InterPro"/>
</dbReference>
<feature type="transmembrane region" description="Helical" evidence="6">
    <location>
        <begin position="12"/>
        <end position="35"/>
    </location>
</feature>